<keyword evidence="2" id="KW-0645">Protease</keyword>
<comment type="caution">
    <text evidence="2">The sequence shown here is derived from an EMBL/GenBank/DDBJ whole genome shotgun (WGS) entry which is preliminary data.</text>
</comment>
<evidence type="ECO:0000313" key="3">
    <source>
        <dbReference type="Proteomes" id="UP001235840"/>
    </source>
</evidence>
<keyword evidence="1" id="KW-0812">Transmembrane</keyword>
<dbReference type="EMBL" id="JAUSTY010000011">
    <property type="protein sequence ID" value="MDQ0166919.1"/>
    <property type="molecule type" value="Genomic_DNA"/>
</dbReference>
<dbReference type="GO" id="GO:0008233">
    <property type="term" value="F:peptidase activity"/>
    <property type="evidence" value="ECO:0007669"/>
    <property type="project" value="UniProtKB-KW"/>
</dbReference>
<keyword evidence="1" id="KW-0472">Membrane</keyword>
<keyword evidence="2" id="KW-0378">Hydrolase</keyword>
<dbReference type="RefSeq" id="WP_307395502.1">
    <property type="nucleotide sequence ID" value="NZ_BAAADK010000003.1"/>
</dbReference>
<dbReference type="GO" id="GO:0006508">
    <property type="term" value="P:proteolysis"/>
    <property type="evidence" value="ECO:0007669"/>
    <property type="project" value="UniProtKB-KW"/>
</dbReference>
<accession>A0ABT9W111</accession>
<protein>
    <submittedName>
        <fullName evidence="2">Membrane protein implicated in regulation of membrane protease activity</fullName>
    </submittedName>
</protein>
<feature type="transmembrane region" description="Helical" evidence="1">
    <location>
        <begin position="50"/>
        <end position="69"/>
    </location>
</feature>
<dbReference type="InterPro" id="IPR020254">
    <property type="entry name" value="DUF2626"/>
</dbReference>
<reference evidence="2 3" key="1">
    <citation type="submission" date="2023-07" db="EMBL/GenBank/DDBJ databases">
        <title>Genomic Encyclopedia of Type Strains, Phase IV (KMG-IV): sequencing the most valuable type-strain genomes for metagenomic binning, comparative biology and taxonomic classification.</title>
        <authorList>
            <person name="Goeker M."/>
        </authorList>
    </citation>
    <scope>NUCLEOTIDE SEQUENCE [LARGE SCALE GENOMIC DNA]</scope>
    <source>
        <strain evidence="2 3">DSM 12751</strain>
    </source>
</reference>
<organism evidence="2 3">
    <name type="scientific">Caldalkalibacillus horti</name>
    <dbReference type="NCBI Taxonomy" id="77523"/>
    <lineage>
        <taxon>Bacteria</taxon>
        <taxon>Bacillati</taxon>
        <taxon>Bacillota</taxon>
        <taxon>Bacilli</taxon>
        <taxon>Bacillales</taxon>
        <taxon>Bacillaceae</taxon>
        <taxon>Caldalkalibacillus</taxon>
    </lineage>
</organism>
<name>A0ABT9W111_9BACI</name>
<sequence length="74" mass="8558">MPRMYRVFAFWTAVIALLALIGHMPGMALLFFAQTAVFVALSFMNLTERGYIYIFAGYLVLFFVGFTYYTTFLM</sequence>
<dbReference type="Proteomes" id="UP001235840">
    <property type="component" value="Unassembled WGS sequence"/>
</dbReference>
<proteinExistence type="predicted"/>
<dbReference type="Pfam" id="PF11117">
    <property type="entry name" value="DUF2626"/>
    <property type="match status" value="1"/>
</dbReference>
<evidence type="ECO:0000313" key="2">
    <source>
        <dbReference type="EMBL" id="MDQ0166919.1"/>
    </source>
</evidence>
<keyword evidence="3" id="KW-1185">Reference proteome</keyword>
<gene>
    <name evidence="2" type="ORF">J2S11_002835</name>
</gene>
<keyword evidence="1" id="KW-1133">Transmembrane helix</keyword>
<evidence type="ECO:0000256" key="1">
    <source>
        <dbReference type="SAM" id="Phobius"/>
    </source>
</evidence>